<dbReference type="HOGENOM" id="CLU_125190_0_0_1"/>
<evidence type="ECO:0000256" key="1">
    <source>
        <dbReference type="SAM" id="Phobius"/>
    </source>
</evidence>
<dbReference type="OMA" id="ASCYLRH"/>
<accession>A0A0E0I7X7</accession>
<evidence type="ECO:0000256" key="2">
    <source>
        <dbReference type="SAM" id="SignalP"/>
    </source>
</evidence>
<protein>
    <submittedName>
        <fullName evidence="3">Uncharacterized protein</fullName>
    </submittedName>
</protein>
<keyword evidence="1" id="KW-0472">Membrane</keyword>
<sequence length="135" mass="13241">MNHQLGFLVTLLSVSATVLQVGVGGAHAQVSYVPLVGLVGVLAGASLIFAGIKAKTTTAAGNPSAFSLPAAGAIASCYLRHRRDLSVVGLLTAASAVTAHVGGVGGGGSAVAFVLYVMLLLGVAMVLLGIHGGLH</sequence>
<feature type="transmembrane region" description="Helical" evidence="1">
    <location>
        <begin position="85"/>
        <end position="104"/>
    </location>
</feature>
<keyword evidence="2" id="KW-0732">Signal</keyword>
<feature type="transmembrane region" description="Helical" evidence="1">
    <location>
        <begin position="32"/>
        <end position="52"/>
    </location>
</feature>
<evidence type="ECO:0000313" key="4">
    <source>
        <dbReference type="Proteomes" id="UP000006591"/>
    </source>
</evidence>
<reference evidence="3" key="2">
    <citation type="submission" date="2018-04" db="EMBL/GenBank/DDBJ databases">
        <title>OnivRS2 (Oryza nivara Reference Sequence Version 2).</title>
        <authorList>
            <person name="Zhang J."/>
            <person name="Kudrna D."/>
            <person name="Lee S."/>
            <person name="Talag J."/>
            <person name="Rajasekar S."/>
            <person name="Welchert J."/>
            <person name="Hsing Y.-I."/>
            <person name="Wing R.A."/>
        </authorList>
    </citation>
    <scope>NUCLEOTIDE SEQUENCE [LARGE SCALE GENOMIC DNA]</scope>
    <source>
        <strain evidence="3">SL10</strain>
    </source>
</reference>
<feature type="signal peptide" evidence="2">
    <location>
        <begin position="1"/>
        <end position="28"/>
    </location>
</feature>
<feature type="chain" id="PRO_5044832201" evidence="2">
    <location>
        <begin position="29"/>
        <end position="135"/>
    </location>
</feature>
<evidence type="ECO:0000313" key="3">
    <source>
        <dbReference type="EnsemblPlants" id="ONIVA08G04920.1"/>
    </source>
</evidence>
<organism evidence="3">
    <name type="scientific">Oryza nivara</name>
    <name type="common">Indian wild rice</name>
    <name type="synonym">Oryza sativa f. spontanea</name>
    <dbReference type="NCBI Taxonomy" id="4536"/>
    <lineage>
        <taxon>Eukaryota</taxon>
        <taxon>Viridiplantae</taxon>
        <taxon>Streptophyta</taxon>
        <taxon>Embryophyta</taxon>
        <taxon>Tracheophyta</taxon>
        <taxon>Spermatophyta</taxon>
        <taxon>Magnoliopsida</taxon>
        <taxon>Liliopsida</taxon>
        <taxon>Poales</taxon>
        <taxon>Poaceae</taxon>
        <taxon>BOP clade</taxon>
        <taxon>Oryzoideae</taxon>
        <taxon>Oryzeae</taxon>
        <taxon>Oryzinae</taxon>
        <taxon>Oryza</taxon>
    </lineage>
</organism>
<name>A0A0E0I7X7_ORYNI</name>
<keyword evidence="1" id="KW-1133">Transmembrane helix</keyword>
<keyword evidence="1" id="KW-0812">Transmembrane</keyword>
<dbReference type="Proteomes" id="UP000006591">
    <property type="component" value="Chromosome 8"/>
</dbReference>
<keyword evidence="4" id="KW-1185">Reference proteome</keyword>
<dbReference type="EnsemblPlants" id="ONIVA08G04920.1">
    <property type="protein sequence ID" value="ONIVA08G04920.1"/>
    <property type="gene ID" value="ONIVA08G04920"/>
</dbReference>
<dbReference type="AlphaFoldDB" id="A0A0E0I7X7"/>
<reference evidence="3" key="1">
    <citation type="submission" date="2015-04" db="UniProtKB">
        <authorList>
            <consortium name="EnsemblPlants"/>
        </authorList>
    </citation>
    <scope>IDENTIFICATION</scope>
    <source>
        <strain evidence="3">SL10</strain>
    </source>
</reference>
<proteinExistence type="predicted"/>
<dbReference type="Gramene" id="ONIVA08G04920.1">
    <property type="protein sequence ID" value="ONIVA08G04920.1"/>
    <property type="gene ID" value="ONIVA08G04920"/>
</dbReference>
<feature type="transmembrane region" description="Helical" evidence="1">
    <location>
        <begin position="110"/>
        <end position="130"/>
    </location>
</feature>